<evidence type="ECO:0000313" key="9">
    <source>
        <dbReference type="EMBL" id="KAE8693163.1"/>
    </source>
</evidence>
<feature type="domain" description="Fungal lipase-type" evidence="7">
    <location>
        <begin position="96"/>
        <end position="203"/>
    </location>
</feature>
<proteinExistence type="predicted"/>
<dbReference type="PANTHER" id="PTHR47090">
    <property type="entry name" value="PROTEIN EDS1-RELATED"/>
    <property type="match status" value="1"/>
</dbReference>
<evidence type="ECO:0000256" key="1">
    <source>
        <dbReference type="ARBA" id="ARBA00004123"/>
    </source>
</evidence>
<comment type="caution">
    <text evidence="9">The sequence shown here is derived from an EMBL/GenBank/DDBJ whole genome shotgun (WGS) entry which is preliminary data.</text>
</comment>
<keyword evidence="5" id="KW-0611">Plant defense</keyword>
<evidence type="ECO:0000256" key="4">
    <source>
        <dbReference type="ARBA" id="ARBA00022801"/>
    </source>
</evidence>
<accession>A0A6A2ZN23</accession>
<evidence type="ECO:0000256" key="3">
    <source>
        <dbReference type="ARBA" id="ARBA00022490"/>
    </source>
</evidence>
<dbReference type="InterPro" id="IPR044214">
    <property type="entry name" value="EDS1-like"/>
</dbReference>
<dbReference type="InterPro" id="IPR029058">
    <property type="entry name" value="AB_hydrolase_fold"/>
</dbReference>
<dbReference type="Proteomes" id="UP000436088">
    <property type="component" value="Unassembled WGS sequence"/>
</dbReference>
<dbReference type="GO" id="GO:0005737">
    <property type="term" value="C:cytoplasm"/>
    <property type="evidence" value="ECO:0007669"/>
    <property type="project" value="UniProtKB-SubCell"/>
</dbReference>
<evidence type="ECO:0000313" key="10">
    <source>
        <dbReference type="Proteomes" id="UP000436088"/>
    </source>
</evidence>
<protein>
    <submittedName>
        <fullName evidence="9">Zinc finger CCCH domain-containing protein 5-like isoform X1</fullName>
    </submittedName>
</protein>
<dbReference type="GO" id="GO:0005634">
    <property type="term" value="C:nucleus"/>
    <property type="evidence" value="ECO:0007669"/>
    <property type="project" value="UniProtKB-SubCell"/>
</dbReference>
<keyword evidence="10" id="KW-1185">Reference proteome</keyword>
<sequence>MGSFTLGEISGLSEELVKKTCLVSMAAHKSPDKLFLVENSRTSSDVFFSFTGSWSAAHCFTRQPFGEIKVDQSDLLCPKGNDKVATSLRSIGRYELATVNEGFLRRFERILVTSPLQTEKKLFWRRKIVFTGHSSGGAVAVLAKVWFLEQYLKPEKTMMLPLCVTFGSPLVGDFIFNHALTRDNWSQHFLHFVMRYDIVPRILLAPLSSMGQELEHILCLLNQKGVFPIQGSIVEASKFYKTVMRNVSAVASHAACRLMGNTNPILETVASFIELSPYRPCGTFVFCTGHRKLVLVRNADAILQLLFYSSQLCSENELKSISERSLNDHFDYLSKLQESLNKPLVEALPLSLNGVTAENIPTSSALNDLGLSDRARLCLRAAGEHEKQKLSNQQRMDSKKRNIVSGLQALEEYKTKSAFCIVGYYDAFKISKDEDDFKANVKRLELTGIWDEIIEMLNRYELPERFESRKEWIELATK</sequence>
<evidence type="ECO:0000259" key="8">
    <source>
        <dbReference type="Pfam" id="PF18117"/>
    </source>
</evidence>
<keyword evidence="3" id="KW-0963">Cytoplasm</keyword>
<evidence type="ECO:0000256" key="5">
    <source>
        <dbReference type="ARBA" id="ARBA00022821"/>
    </source>
</evidence>
<evidence type="ECO:0000256" key="2">
    <source>
        <dbReference type="ARBA" id="ARBA00004496"/>
    </source>
</evidence>
<comment type="subcellular location">
    <subcellularLocation>
        <location evidence="2">Cytoplasm</location>
    </subcellularLocation>
    <subcellularLocation>
        <location evidence="1">Nucleus</location>
    </subcellularLocation>
</comment>
<dbReference type="GO" id="GO:0006952">
    <property type="term" value="P:defense response"/>
    <property type="evidence" value="ECO:0007669"/>
    <property type="project" value="UniProtKB-KW"/>
</dbReference>
<dbReference type="AlphaFoldDB" id="A0A6A2ZN23"/>
<evidence type="ECO:0000256" key="6">
    <source>
        <dbReference type="ARBA" id="ARBA00023242"/>
    </source>
</evidence>
<dbReference type="Gene3D" id="3.40.50.1820">
    <property type="entry name" value="alpha/beta hydrolase"/>
    <property type="match status" value="1"/>
</dbReference>
<keyword evidence="6" id="KW-0539">Nucleus</keyword>
<evidence type="ECO:0000259" key="7">
    <source>
        <dbReference type="Pfam" id="PF01764"/>
    </source>
</evidence>
<dbReference type="Pfam" id="PF18117">
    <property type="entry name" value="EDS1_EP"/>
    <property type="match status" value="1"/>
</dbReference>
<name>A0A6A2ZN23_HIBSY</name>
<dbReference type="PANTHER" id="PTHR47090:SF2">
    <property type="entry name" value="PROTEIN EDS1-RELATED"/>
    <property type="match status" value="1"/>
</dbReference>
<dbReference type="GO" id="GO:0016787">
    <property type="term" value="F:hydrolase activity"/>
    <property type="evidence" value="ECO:0007669"/>
    <property type="project" value="UniProtKB-KW"/>
</dbReference>
<gene>
    <name evidence="9" type="ORF">F3Y22_tig00110816pilonHSYRG00020</name>
</gene>
<dbReference type="EMBL" id="VEPZ02001122">
    <property type="protein sequence ID" value="KAE8693163.1"/>
    <property type="molecule type" value="Genomic_DNA"/>
</dbReference>
<dbReference type="SUPFAM" id="SSF53474">
    <property type="entry name" value="alpha/beta-Hydrolases"/>
    <property type="match status" value="1"/>
</dbReference>
<feature type="domain" description="EDS1 EP" evidence="8">
    <location>
        <begin position="409"/>
        <end position="477"/>
    </location>
</feature>
<dbReference type="InterPro" id="IPR041266">
    <property type="entry name" value="EDS1_EP"/>
</dbReference>
<keyword evidence="4" id="KW-0378">Hydrolase</keyword>
<dbReference type="InterPro" id="IPR002921">
    <property type="entry name" value="Fungal_lipase-type"/>
</dbReference>
<dbReference type="Pfam" id="PF01764">
    <property type="entry name" value="Lipase_3"/>
    <property type="match status" value="1"/>
</dbReference>
<organism evidence="9 10">
    <name type="scientific">Hibiscus syriacus</name>
    <name type="common">Rose of Sharon</name>
    <dbReference type="NCBI Taxonomy" id="106335"/>
    <lineage>
        <taxon>Eukaryota</taxon>
        <taxon>Viridiplantae</taxon>
        <taxon>Streptophyta</taxon>
        <taxon>Embryophyta</taxon>
        <taxon>Tracheophyta</taxon>
        <taxon>Spermatophyta</taxon>
        <taxon>Magnoliopsida</taxon>
        <taxon>eudicotyledons</taxon>
        <taxon>Gunneridae</taxon>
        <taxon>Pentapetalae</taxon>
        <taxon>rosids</taxon>
        <taxon>malvids</taxon>
        <taxon>Malvales</taxon>
        <taxon>Malvaceae</taxon>
        <taxon>Malvoideae</taxon>
        <taxon>Hibiscus</taxon>
    </lineage>
</organism>
<dbReference type="GO" id="GO:0006629">
    <property type="term" value="P:lipid metabolic process"/>
    <property type="evidence" value="ECO:0007669"/>
    <property type="project" value="InterPro"/>
</dbReference>
<reference evidence="9" key="1">
    <citation type="submission" date="2019-09" db="EMBL/GenBank/DDBJ databases">
        <title>Draft genome information of white flower Hibiscus syriacus.</title>
        <authorList>
            <person name="Kim Y.-M."/>
        </authorList>
    </citation>
    <scope>NUCLEOTIDE SEQUENCE [LARGE SCALE GENOMIC DNA]</scope>
    <source>
        <strain evidence="9">YM2019G1</strain>
    </source>
</reference>